<dbReference type="InterPro" id="IPR036971">
    <property type="entry name" value="PDEase_catalytic_dom_sf"/>
</dbReference>
<sequence>MCSFFTTLHLLTVVIIDVFCLYYDMCLAMSLLQVLLVFAKEDSQSNGFCWACEKANFRCSMARTPESALECFLEKHHDLVIIDHRHSRHFDAEALCRPDREEASVMPLINAGFNRRYVENANMMACYNELLQLEHGEVRAQFKLRAGNAIFTALEQSQEAIEITSEDQVIQYVNPAYESIMGYQQGELIGKEIIEVPKSEKNKPDLLETINSCIRKGKEWQGIYYAKKKNGDSIQQNVKITPVIGQGGSQRRHSSMARIHSMTIEAPITKVINIINAAQESSPMPVAEALDRVLEILRTTELYSPQLGTKDEDPHTNDLVGGLMTDGLRRLSGNEYIFSTKQPHHLPSHLTTPLSLNDIPPRIAQTMENEDSWDFDIFNLEAATLKRPLTYLGLKIFSRFGVCEFLNCPEATLRSWLQVIEANYHSSNSYHNSTHAADVLHATAYFLCKERVKQSLDPIDEVAALIAATVHDVDHPGRTNSFLCNAGSELAILYNDTAVLESHHAALAFQITTRDDKCNIFKNIERNEYRTLRQAIIDMVLATEMTKHFEHVNKFVNSINKPLAESVKSILTSPENRILVKRMLIKCADISNPCRPQELCIEWAGRISEEYFAQTDEEKRQGLPVVMPVFDRNTCSIPKSQISFIDYFITDMFDAWDAFADLPNLMQHLDNNFKYWKGLDERKLHSLRPPPE</sequence>
<dbReference type="PROSITE" id="PS50112">
    <property type="entry name" value="PAS"/>
    <property type="match status" value="1"/>
</dbReference>
<dbReference type="Ensembl" id="ENSONIT00000035003.1">
    <property type="protein sequence ID" value="ENSONIP00000065725.1"/>
    <property type="gene ID" value="ENSONIG00000000200.2"/>
</dbReference>
<evidence type="ECO:0000256" key="10">
    <source>
        <dbReference type="PIRSR" id="PIRSR623088-2"/>
    </source>
</evidence>
<dbReference type="InterPro" id="IPR035965">
    <property type="entry name" value="PAS-like_dom_sf"/>
</dbReference>
<reference evidence="15" key="2">
    <citation type="submission" date="2025-08" db="UniProtKB">
        <authorList>
            <consortium name="Ensembl"/>
        </authorList>
    </citation>
    <scope>IDENTIFICATION</scope>
</reference>
<evidence type="ECO:0000256" key="3">
    <source>
        <dbReference type="ARBA" id="ARBA00022553"/>
    </source>
</evidence>
<dbReference type="GO" id="GO:0006198">
    <property type="term" value="P:cAMP catabolic process"/>
    <property type="evidence" value="ECO:0007669"/>
    <property type="project" value="UniProtKB-UniPathway"/>
</dbReference>
<dbReference type="PROSITE" id="PS00126">
    <property type="entry name" value="PDEASE_I_1"/>
    <property type="match status" value="1"/>
</dbReference>
<feature type="binding site" evidence="11">
    <location>
        <position position="472"/>
    </location>
    <ligand>
        <name>Zn(2+)</name>
        <dbReference type="ChEBI" id="CHEBI:29105"/>
        <label>1</label>
    </ligand>
</feature>
<dbReference type="GeneTree" id="ENSGT00940000156422"/>
<dbReference type="PRINTS" id="PR00387">
    <property type="entry name" value="PDIESTERASE1"/>
</dbReference>
<evidence type="ECO:0000313" key="15">
    <source>
        <dbReference type="Ensembl" id="ENSONIP00000065725.1"/>
    </source>
</evidence>
<dbReference type="InterPro" id="IPR023088">
    <property type="entry name" value="PDEase"/>
</dbReference>
<evidence type="ECO:0000256" key="8">
    <source>
        <dbReference type="ARBA" id="ARBA00066220"/>
    </source>
</evidence>
<dbReference type="InterPro" id="IPR057304">
    <property type="entry name" value="PDE8-like_REC_N"/>
</dbReference>
<dbReference type="InterPro" id="IPR000014">
    <property type="entry name" value="PAS"/>
</dbReference>
<dbReference type="GO" id="GO:0046872">
    <property type="term" value="F:metal ion binding"/>
    <property type="evidence" value="ECO:0007669"/>
    <property type="project" value="UniProtKB-KW"/>
</dbReference>
<comment type="subunit">
    <text evidence="8">Interacts with RAF1. The interaction promotes RAF1 activity.</text>
</comment>
<evidence type="ECO:0000256" key="1">
    <source>
        <dbReference type="ARBA" id="ARBA00004703"/>
    </source>
</evidence>
<dbReference type="Gene3D" id="3.30.450.20">
    <property type="entry name" value="PAS domain"/>
    <property type="match status" value="1"/>
</dbReference>
<dbReference type="Proteomes" id="UP000005207">
    <property type="component" value="Linkage group LG1"/>
</dbReference>
<comment type="similarity">
    <text evidence="2">Belongs to the cyclic nucleotide phosphodiesterase family. PDE8 subfamily.</text>
</comment>
<evidence type="ECO:0000259" key="13">
    <source>
        <dbReference type="PROSITE" id="PS50112"/>
    </source>
</evidence>
<proteinExistence type="inferred from homology"/>
<name>A0A669DY26_ORENI</name>
<dbReference type="CDD" id="cd00077">
    <property type="entry name" value="HDc"/>
    <property type="match status" value="1"/>
</dbReference>
<dbReference type="GO" id="GO:0071364">
    <property type="term" value="P:cellular response to epidermal growth factor stimulus"/>
    <property type="evidence" value="ECO:0007669"/>
    <property type="project" value="UniProtKB-ARBA"/>
</dbReference>
<dbReference type="EC" id="3.1.4.-" evidence="12"/>
<evidence type="ECO:0000256" key="7">
    <source>
        <dbReference type="ARBA" id="ARBA00057856"/>
    </source>
</evidence>
<dbReference type="Pfam" id="PF00233">
    <property type="entry name" value="PDEase_I"/>
    <property type="match status" value="1"/>
</dbReference>
<dbReference type="SUPFAM" id="SSF55785">
    <property type="entry name" value="PYP-like sensor domain (PAS domain)"/>
    <property type="match status" value="1"/>
</dbReference>
<dbReference type="FunFam" id="3.30.450.20:FF:000040">
    <property type="entry name" value="Phosphodiesterase"/>
    <property type="match status" value="1"/>
</dbReference>
<dbReference type="SMART" id="SM00091">
    <property type="entry name" value="PAS"/>
    <property type="match status" value="1"/>
</dbReference>
<protein>
    <recommendedName>
        <fullName evidence="12">Phosphodiesterase</fullName>
        <ecNumber evidence="12">3.1.4.-</ecNumber>
    </recommendedName>
</protein>
<evidence type="ECO:0000256" key="2">
    <source>
        <dbReference type="ARBA" id="ARBA00006437"/>
    </source>
</evidence>
<dbReference type="Gene3D" id="1.10.1300.10">
    <property type="entry name" value="3'5'-cyclic nucleotide phosphodiesterase, catalytic domain"/>
    <property type="match status" value="1"/>
</dbReference>
<feature type="domain" description="PAS" evidence="13">
    <location>
        <begin position="146"/>
        <end position="217"/>
    </location>
</feature>
<organism evidence="15 16">
    <name type="scientific">Oreochromis niloticus</name>
    <name type="common">Nile tilapia</name>
    <name type="synonym">Tilapia nilotica</name>
    <dbReference type="NCBI Taxonomy" id="8128"/>
    <lineage>
        <taxon>Eukaryota</taxon>
        <taxon>Metazoa</taxon>
        <taxon>Chordata</taxon>
        <taxon>Craniata</taxon>
        <taxon>Vertebrata</taxon>
        <taxon>Euteleostomi</taxon>
        <taxon>Actinopterygii</taxon>
        <taxon>Neopterygii</taxon>
        <taxon>Teleostei</taxon>
        <taxon>Neoteleostei</taxon>
        <taxon>Acanthomorphata</taxon>
        <taxon>Ovalentaria</taxon>
        <taxon>Cichlomorphae</taxon>
        <taxon>Cichliformes</taxon>
        <taxon>Cichlidae</taxon>
        <taxon>African cichlids</taxon>
        <taxon>Pseudocrenilabrinae</taxon>
        <taxon>Oreochromini</taxon>
        <taxon>Oreochromis</taxon>
    </lineage>
</organism>
<keyword evidence="4 11" id="KW-0479">Metal-binding</keyword>
<dbReference type="Pfam" id="PF00989">
    <property type="entry name" value="PAS"/>
    <property type="match status" value="1"/>
</dbReference>
<evidence type="ECO:0000256" key="9">
    <source>
        <dbReference type="PIRSR" id="PIRSR623088-1"/>
    </source>
</evidence>
<dbReference type="InterPro" id="IPR002073">
    <property type="entry name" value="PDEase_catalytic_dom"/>
</dbReference>
<evidence type="ECO:0000256" key="5">
    <source>
        <dbReference type="ARBA" id="ARBA00022801"/>
    </source>
</evidence>
<evidence type="ECO:0000259" key="14">
    <source>
        <dbReference type="PROSITE" id="PS51845"/>
    </source>
</evidence>
<dbReference type="Pfam" id="PF23198">
    <property type="entry name" value="PDE8A_N"/>
    <property type="match status" value="2"/>
</dbReference>
<feature type="binding site" evidence="11">
    <location>
        <position position="435"/>
    </location>
    <ligand>
        <name>Zn(2+)</name>
        <dbReference type="ChEBI" id="CHEBI:29105"/>
        <label>1</label>
    </ligand>
</feature>
<dbReference type="FunFam" id="1.10.1300.10:FF:000002">
    <property type="entry name" value="Phosphodiesterase"/>
    <property type="match status" value="1"/>
</dbReference>
<gene>
    <name evidence="15" type="primary">PDE8A</name>
    <name evidence="15" type="synonym">pde8a</name>
</gene>
<dbReference type="InterPro" id="IPR003607">
    <property type="entry name" value="HD/PDEase_dom"/>
</dbReference>
<accession>A0A669DY26</accession>
<feature type="binding site" evidence="10">
    <location>
        <begin position="431"/>
        <end position="435"/>
    </location>
    <ligand>
        <name>AMP</name>
        <dbReference type="ChEBI" id="CHEBI:456215"/>
    </ligand>
</feature>
<dbReference type="NCBIfam" id="TIGR00229">
    <property type="entry name" value="sensory_box"/>
    <property type="match status" value="1"/>
</dbReference>
<dbReference type="InterPro" id="IPR013767">
    <property type="entry name" value="PAS_fold"/>
</dbReference>
<keyword evidence="6" id="KW-0114">cAMP</keyword>
<keyword evidence="3" id="KW-0597">Phosphoprotein</keyword>
<evidence type="ECO:0000256" key="6">
    <source>
        <dbReference type="ARBA" id="ARBA00023149"/>
    </source>
</evidence>
<keyword evidence="16" id="KW-1185">Reference proteome</keyword>
<dbReference type="InterPro" id="IPR023174">
    <property type="entry name" value="PDEase_CS"/>
</dbReference>
<feature type="binding site" evidence="10">
    <location>
        <position position="641"/>
    </location>
    <ligand>
        <name>AMP</name>
        <dbReference type="ChEBI" id="CHEBI:456215"/>
    </ligand>
</feature>
<dbReference type="UniPathway" id="UPA00762">
    <property type="reaction ID" value="UER00747"/>
</dbReference>
<dbReference type="SMART" id="SM00471">
    <property type="entry name" value="HDc"/>
    <property type="match status" value="1"/>
</dbReference>
<evidence type="ECO:0000256" key="11">
    <source>
        <dbReference type="PIRSR" id="PIRSR623088-3"/>
    </source>
</evidence>
<feature type="active site" description="Proton donor" evidence="9">
    <location>
        <position position="431"/>
    </location>
</feature>
<comment type="function">
    <text evidence="7">Hydrolyzes the second messenger cAMP, which is a key regulator of many important physiological processes. May be involved in maintaining basal levels of the cyclic nucleotide and/or in the cAMP regulation of germ cell development. Binding to RAF1 reduces RAF1 'Ser-259' inhibitory-phosphorylation and stimulates RAF1-dependent EGF-activated ERK-signaling. Protects against cell death induced by hydrogen peroxide and staurosporine.</text>
</comment>
<dbReference type="GO" id="GO:0007165">
    <property type="term" value="P:signal transduction"/>
    <property type="evidence" value="ECO:0007669"/>
    <property type="project" value="InterPro"/>
</dbReference>
<dbReference type="PANTHER" id="PTHR11347">
    <property type="entry name" value="CYCLIC NUCLEOTIDE PHOSPHODIESTERASE"/>
    <property type="match status" value="1"/>
</dbReference>
<evidence type="ECO:0000313" key="16">
    <source>
        <dbReference type="Proteomes" id="UP000005207"/>
    </source>
</evidence>
<feature type="binding site" evidence="10">
    <location>
        <position position="589"/>
    </location>
    <ligand>
        <name>AMP</name>
        <dbReference type="ChEBI" id="CHEBI:456215"/>
    </ligand>
</feature>
<feature type="domain" description="PDEase" evidence="14">
    <location>
        <begin position="355"/>
        <end position="683"/>
    </location>
</feature>
<comment type="pathway">
    <text evidence="1">Purine metabolism; 3',5'-cyclic AMP degradation; AMP from 3',5'-cyclic AMP: step 1/1.</text>
</comment>
<dbReference type="GO" id="GO:0006355">
    <property type="term" value="P:regulation of DNA-templated transcription"/>
    <property type="evidence" value="ECO:0007669"/>
    <property type="project" value="InterPro"/>
</dbReference>
<reference evidence="16" key="1">
    <citation type="submission" date="2012-01" db="EMBL/GenBank/DDBJ databases">
        <title>The Genome Sequence of Oreochromis niloticus (Nile Tilapia).</title>
        <authorList>
            <consortium name="Broad Institute Genome Assembly Team"/>
            <consortium name="Broad Institute Sequencing Platform"/>
            <person name="Di Palma F."/>
            <person name="Johnson J."/>
            <person name="Lander E.S."/>
            <person name="Lindblad-Toh K."/>
        </authorList>
    </citation>
    <scope>NUCLEOTIDE SEQUENCE [LARGE SCALE GENOMIC DNA]</scope>
</reference>
<feature type="binding site" evidence="11">
    <location>
        <position position="589"/>
    </location>
    <ligand>
        <name>Zn(2+)</name>
        <dbReference type="ChEBI" id="CHEBI:29105"/>
        <label>1</label>
    </ligand>
</feature>
<dbReference type="GO" id="GO:0070374">
    <property type="term" value="P:positive regulation of ERK1 and ERK2 cascade"/>
    <property type="evidence" value="ECO:0007669"/>
    <property type="project" value="UniProtKB-ARBA"/>
</dbReference>
<dbReference type="PROSITE" id="PS51845">
    <property type="entry name" value="PDEASE_I_2"/>
    <property type="match status" value="1"/>
</dbReference>
<dbReference type="CDD" id="cd00130">
    <property type="entry name" value="PAS"/>
    <property type="match status" value="1"/>
</dbReference>
<evidence type="ECO:0000256" key="12">
    <source>
        <dbReference type="RuleBase" id="RU363067"/>
    </source>
</evidence>
<feature type="binding site" evidence="10">
    <location>
        <position position="472"/>
    </location>
    <ligand>
        <name>AMP</name>
        <dbReference type="ChEBI" id="CHEBI:456215"/>
    </ligand>
</feature>
<dbReference type="GO" id="GO:0004115">
    <property type="term" value="F:3',5'-cyclic-AMP phosphodiesterase activity"/>
    <property type="evidence" value="ECO:0007669"/>
    <property type="project" value="UniProtKB-ARBA"/>
</dbReference>
<feature type="binding site" evidence="11">
    <location>
        <position position="471"/>
    </location>
    <ligand>
        <name>Zn(2+)</name>
        <dbReference type="ChEBI" id="CHEBI:29105"/>
        <label>1</label>
    </ligand>
</feature>
<evidence type="ECO:0000256" key="4">
    <source>
        <dbReference type="ARBA" id="ARBA00022723"/>
    </source>
</evidence>
<dbReference type="SUPFAM" id="SSF109604">
    <property type="entry name" value="HD-domain/PDEase-like"/>
    <property type="match status" value="1"/>
</dbReference>
<reference evidence="15" key="3">
    <citation type="submission" date="2025-09" db="UniProtKB">
        <authorList>
            <consortium name="Ensembl"/>
        </authorList>
    </citation>
    <scope>IDENTIFICATION</scope>
</reference>
<comment type="cofactor">
    <cofactor evidence="12">
        <name>a divalent metal cation</name>
        <dbReference type="ChEBI" id="CHEBI:60240"/>
    </cofactor>
    <text evidence="12">Binds 2 divalent metal cations per subunit. Site 1 may preferentially bind zinc ions, while site 2 has a preference for magnesium and/or manganese ions.</text>
</comment>
<keyword evidence="5 12" id="KW-0378">Hydrolase</keyword>
<feature type="binding site" evidence="11">
    <location>
        <position position="472"/>
    </location>
    <ligand>
        <name>Zn(2+)</name>
        <dbReference type="ChEBI" id="CHEBI:29105"/>
        <label>2</label>
    </ligand>
</feature>
<dbReference type="AlphaFoldDB" id="A0A669DY26"/>